<organism evidence="1 2">
    <name type="scientific">Prunus persica</name>
    <name type="common">Peach</name>
    <name type="synonym">Amygdalus persica</name>
    <dbReference type="NCBI Taxonomy" id="3760"/>
    <lineage>
        <taxon>Eukaryota</taxon>
        <taxon>Viridiplantae</taxon>
        <taxon>Streptophyta</taxon>
        <taxon>Embryophyta</taxon>
        <taxon>Tracheophyta</taxon>
        <taxon>Spermatophyta</taxon>
        <taxon>Magnoliopsida</taxon>
        <taxon>eudicotyledons</taxon>
        <taxon>Gunneridae</taxon>
        <taxon>Pentapetalae</taxon>
        <taxon>rosids</taxon>
        <taxon>fabids</taxon>
        <taxon>Rosales</taxon>
        <taxon>Rosaceae</taxon>
        <taxon>Amygdaloideae</taxon>
        <taxon>Amygdaleae</taxon>
        <taxon>Prunus</taxon>
    </lineage>
</organism>
<name>M5VRS4_PRUPE</name>
<dbReference type="AlphaFoldDB" id="M5VRS4"/>
<keyword evidence="2" id="KW-1185">Reference proteome</keyword>
<gene>
    <name evidence="1" type="ORF">PRUPE_7G020400</name>
</gene>
<dbReference type="EMBL" id="CM007657">
    <property type="protein sequence ID" value="ONH94515.1"/>
    <property type="molecule type" value="Genomic_DNA"/>
</dbReference>
<accession>M5VRS4</accession>
<dbReference type="Gramene" id="ONH94515">
    <property type="protein sequence ID" value="ONH94515"/>
    <property type="gene ID" value="PRUPE_7G020400"/>
</dbReference>
<evidence type="ECO:0000313" key="2">
    <source>
        <dbReference type="Proteomes" id="UP000006882"/>
    </source>
</evidence>
<reference evidence="1 2" key="1">
    <citation type="journal article" date="2013" name="Nat. Genet.">
        <title>The high-quality draft genome of peach (Prunus persica) identifies unique patterns of genetic diversity, domestication and genome evolution.</title>
        <authorList>
            <consortium name="International Peach Genome Initiative"/>
            <person name="Verde I."/>
            <person name="Abbott A.G."/>
            <person name="Scalabrin S."/>
            <person name="Jung S."/>
            <person name="Shu S."/>
            <person name="Marroni F."/>
            <person name="Zhebentyayeva T."/>
            <person name="Dettori M.T."/>
            <person name="Grimwood J."/>
            <person name="Cattonaro F."/>
            <person name="Zuccolo A."/>
            <person name="Rossini L."/>
            <person name="Jenkins J."/>
            <person name="Vendramin E."/>
            <person name="Meisel L.A."/>
            <person name="Decroocq V."/>
            <person name="Sosinski B."/>
            <person name="Prochnik S."/>
            <person name="Mitros T."/>
            <person name="Policriti A."/>
            <person name="Cipriani G."/>
            <person name="Dondini L."/>
            <person name="Ficklin S."/>
            <person name="Goodstein D.M."/>
            <person name="Xuan P."/>
            <person name="Del Fabbro C."/>
            <person name="Aramini V."/>
            <person name="Copetti D."/>
            <person name="Gonzalez S."/>
            <person name="Horner D.S."/>
            <person name="Falchi R."/>
            <person name="Lucas S."/>
            <person name="Mica E."/>
            <person name="Maldonado J."/>
            <person name="Lazzari B."/>
            <person name="Bielenberg D."/>
            <person name="Pirona R."/>
            <person name="Miculan M."/>
            <person name="Barakat A."/>
            <person name="Testolin R."/>
            <person name="Stella A."/>
            <person name="Tartarini S."/>
            <person name="Tonutti P."/>
            <person name="Arus P."/>
            <person name="Orellana A."/>
            <person name="Wells C."/>
            <person name="Main D."/>
            <person name="Vizzotto G."/>
            <person name="Silva H."/>
            <person name="Salamini F."/>
            <person name="Schmutz J."/>
            <person name="Morgante M."/>
            <person name="Rokhsar D.S."/>
        </authorList>
    </citation>
    <scope>NUCLEOTIDE SEQUENCE [LARGE SCALE GENOMIC DNA]</scope>
    <source>
        <strain evidence="2">cv. Nemared</strain>
    </source>
</reference>
<sequence>MEGEKVGEVKKAKEIFLHCPHFVSHYPAFYSHEILFISLFMFSIISLTEKMKNKKATATEEENEVNGWDIYKEVIGGPSHGRILGLGGGFSTKDVYHSDSVWR</sequence>
<dbReference type="Proteomes" id="UP000006882">
    <property type="component" value="Chromosome G7"/>
</dbReference>
<protein>
    <submittedName>
        <fullName evidence="1">Uncharacterized protein</fullName>
    </submittedName>
</protein>
<evidence type="ECO:0000313" key="1">
    <source>
        <dbReference type="EMBL" id="ONH94515.1"/>
    </source>
</evidence>
<dbReference type="HOGENOM" id="CLU_2268454_0_0_1"/>
<proteinExistence type="predicted"/>